<dbReference type="InterPro" id="IPR018163">
    <property type="entry name" value="Thr/Ala-tRNA-synth_IIc_edit"/>
</dbReference>
<feature type="domain" description="Threonyl/alanyl tRNA synthetase SAD" evidence="4">
    <location>
        <begin position="167"/>
        <end position="197"/>
    </location>
</feature>
<sequence length="210" mass="22634">MMTERRYYYSDDLQGQARVLSCAPAEAGAYAVELDATLFHPQGGGQPSDVGSLGGVTVLRVQQQGDTVVHFTAAPLPNGPVTMQIDEAQRRLHARWHSAGHLIGWLGETRGWRPVKAHHWPGEGRITFAPGSDAQTIEVDFLQAELMRLIAADLPRRQQAVDGLRQVGFGELPAYGCGGTHVAALGEVGAIAITGLKMKKGQLNVQYELG</sequence>
<dbReference type="EMBL" id="FMUT01000004">
    <property type="protein sequence ID" value="SCY51301.1"/>
    <property type="molecule type" value="Genomic_DNA"/>
</dbReference>
<comment type="cofactor">
    <cofactor evidence="1">
        <name>Zn(2+)</name>
        <dbReference type="ChEBI" id="CHEBI:29105"/>
    </cofactor>
</comment>
<dbReference type="Proteomes" id="UP000183031">
    <property type="component" value="Unassembled WGS sequence"/>
</dbReference>
<evidence type="ECO:0000313" key="6">
    <source>
        <dbReference type="Proteomes" id="UP000183031"/>
    </source>
</evidence>
<dbReference type="PANTHER" id="PTHR43462:SF2">
    <property type="entry name" value="THREONYL AND ALANYL TRNA SYNTHETASE SECOND ADDITIONAL DOMAIN-CONTAINING PROTEIN"/>
    <property type="match status" value="1"/>
</dbReference>
<gene>
    <name evidence="5" type="ORF">SAMN02927935_01679</name>
</gene>
<name>A0A1G5GIV3_9GAMM</name>
<evidence type="ECO:0000313" key="5">
    <source>
        <dbReference type="EMBL" id="SCY51301.1"/>
    </source>
</evidence>
<dbReference type="InterPro" id="IPR009000">
    <property type="entry name" value="Transl_B-barrel_sf"/>
</dbReference>
<evidence type="ECO:0000259" key="4">
    <source>
        <dbReference type="Pfam" id="PF07973"/>
    </source>
</evidence>
<dbReference type="PANTHER" id="PTHR43462">
    <property type="entry name" value="ALANYL-TRNA EDITING PROTEIN"/>
    <property type="match status" value="1"/>
</dbReference>
<keyword evidence="2" id="KW-0479">Metal-binding</keyword>
<evidence type="ECO:0000256" key="1">
    <source>
        <dbReference type="ARBA" id="ARBA00001947"/>
    </source>
</evidence>
<dbReference type="InterPro" id="IPR012947">
    <property type="entry name" value="tRNA_SAD"/>
</dbReference>
<evidence type="ECO:0000256" key="3">
    <source>
        <dbReference type="ARBA" id="ARBA00022833"/>
    </source>
</evidence>
<proteinExistence type="predicted"/>
<dbReference type="Pfam" id="PF07973">
    <property type="entry name" value="tRNA_SAD"/>
    <property type="match status" value="1"/>
</dbReference>
<dbReference type="Gene3D" id="2.40.30.130">
    <property type="match status" value="1"/>
</dbReference>
<dbReference type="SUPFAM" id="SSF50447">
    <property type="entry name" value="Translation proteins"/>
    <property type="match status" value="1"/>
</dbReference>
<dbReference type="SUPFAM" id="SSF55186">
    <property type="entry name" value="ThrRS/AlaRS common domain"/>
    <property type="match status" value="1"/>
</dbReference>
<reference evidence="5 6" key="1">
    <citation type="submission" date="2016-10" db="EMBL/GenBank/DDBJ databases">
        <authorList>
            <person name="Varghese N."/>
            <person name="Submissions S."/>
        </authorList>
    </citation>
    <scope>NUCLEOTIDE SEQUENCE [LARGE SCALE GENOMIC DNA]</scope>
    <source>
        <strain evidence="5 6">CGMCC 1.6853</strain>
    </source>
</reference>
<protein>
    <submittedName>
        <fullName evidence="5">Ser-tRNA(Ala) deacylase AlaX (Editing enzyme)</fullName>
    </submittedName>
</protein>
<evidence type="ECO:0000256" key="2">
    <source>
        <dbReference type="ARBA" id="ARBA00022723"/>
    </source>
</evidence>
<keyword evidence="6" id="KW-1185">Reference proteome</keyword>
<dbReference type="InterPro" id="IPR051335">
    <property type="entry name" value="Alanyl-tRNA_Editing_Enzymes"/>
</dbReference>
<dbReference type="Gene3D" id="3.30.980.10">
    <property type="entry name" value="Threonyl-trna Synthetase, Chain A, domain 2"/>
    <property type="match status" value="1"/>
</dbReference>
<comment type="caution">
    <text evidence="5">The sequence shown here is derived from an EMBL/GenBank/DDBJ whole genome shotgun (WGS) entry which is preliminary data.</text>
</comment>
<accession>A0A1G5GIV3</accession>
<keyword evidence="3" id="KW-0862">Zinc</keyword>
<organism evidence="5 6">
    <name type="scientific">Serratia nematodiphila</name>
    <dbReference type="NCBI Taxonomy" id="458197"/>
    <lineage>
        <taxon>Bacteria</taxon>
        <taxon>Pseudomonadati</taxon>
        <taxon>Pseudomonadota</taxon>
        <taxon>Gammaproteobacteria</taxon>
        <taxon>Enterobacterales</taxon>
        <taxon>Yersiniaceae</taxon>
        <taxon>Serratia</taxon>
    </lineage>
</organism>